<feature type="domain" description="N-acetyltransferase" evidence="1">
    <location>
        <begin position="16"/>
        <end position="173"/>
    </location>
</feature>
<keyword evidence="2" id="KW-0012">Acyltransferase</keyword>
<dbReference type="Pfam" id="PF13302">
    <property type="entry name" value="Acetyltransf_3"/>
    <property type="match status" value="1"/>
</dbReference>
<dbReference type="EC" id="2.3.-.-" evidence="2"/>
<dbReference type="Gene3D" id="3.40.630.30">
    <property type="match status" value="1"/>
</dbReference>
<dbReference type="EMBL" id="JBHRVA010000002">
    <property type="protein sequence ID" value="MFC3301899.1"/>
    <property type="molecule type" value="Genomic_DNA"/>
</dbReference>
<dbReference type="InterPro" id="IPR000182">
    <property type="entry name" value="GNAT_dom"/>
</dbReference>
<dbReference type="PANTHER" id="PTHR43792:SF1">
    <property type="entry name" value="N-ACETYLTRANSFERASE DOMAIN-CONTAINING PROTEIN"/>
    <property type="match status" value="1"/>
</dbReference>
<reference evidence="3" key="1">
    <citation type="journal article" date="2019" name="Int. J. Syst. Evol. Microbiol.">
        <title>The Global Catalogue of Microorganisms (GCM) 10K type strain sequencing project: providing services to taxonomists for standard genome sequencing and annotation.</title>
        <authorList>
            <consortium name="The Broad Institute Genomics Platform"/>
            <consortium name="The Broad Institute Genome Sequencing Center for Infectious Disease"/>
            <person name="Wu L."/>
            <person name="Ma J."/>
        </authorList>
    </citation>
    <scope>NUCLEOTIDE SEQUENCE [LARGE SCALE GENOMIC DNA]</scope>
    <source>
        <strain evidence="3">KCTC 22245</strain>
    </source>
</reference>
<dbReference type="SUPFAM" id="SSF55729">
    <property type="entry name" value="Acyl-CoA N-acyltransferases (Nat)"/>
    <property type="match status" value="1"/>
</dbReference>
<name>A0ABV7M8W7_9PROT</name>
<dbReference type="PROSITE" id="PS51186">
    <property type="entry name" value="GNAT"/>
    <property type="match status" value="1"/>
</dbReference>
<dbReference type="PANTHER" id="PTHR43792">
    <property type="entry name" value="GNAT FAMILY, PUTATIVE (AFU_ORTHOLOGUE AFUA_3G00765)-RELATED-RELATED"/>
    <property type="match status" value="1"/>
</dbReference>
<evidence type="ECO:0000313" key="3">
    <source>
        <dbReference type="Proteomes" id="UP001595607"/>
    </source>
</evidence>
<keyword evidence="2" id="KW-0808">Transferase</keyword>
<keyword evidence="3" id="KW-1185">Reference proteome</keyword>
<proteinExistence type="predicted"/>
<dbReference type="InterPro" id="IPR051531">
    <property type="entry name" value="N-acetyltransferase"/>
</dbReference>
<evidence type="ECO:0000313" key="2">
    <source>
        <dbReference type="EMBL" id="MFC3301899.1"/>
    </source>
</evidence>
<evidence type="ECO:0000259" key="1">
    <source>
        <dbReference type="PROSITE" id="PS51186"/>
    </source>
</evidence>
<gene>
    <name evidence="2" type="ORF">ACFONP_04065</name>
</gene>
<accession>A0ABV7M8W7</accession>
<dbReference type="RefSeq" id="WP_189573753.1">
    <property type="nucleotide sequence ID" value="NZ_BMXU01000001.1"/>
</dbReference>
<dbReference type="Proteomes" id="UP001595607">
    <property type="component" value="Unassembled WGS sequence"/>
</dbReference>
<dbReference type="InterPro" id="IPR016181">
    <property type="entry name" value="Acyl_CoA_acyltransferase"/>
</dbReference>
<protein>
    <submittedName>
        <fullName evidence="2">GNAT family N-acetyltransferase</fullName>
        <ecNumber evidence="2">2.3.-.-</ecNumber>
    </submittedName>
</protein>
<sequence>MEQVAPGAEVLRTERLILRRFRLSDTQAYFEMMNQPAVEATLIPGPASLAQAGRDIAMVEGHWPLRGFSFMAVEEKTTGLLVGRVGPWYPVGWPALEVGWTIHPRRWRRGYAAEAASAACRWIFEQKPDLDRVIHVIDPTNKGSQAVAEKIGGTNTGEPFVHPVAGKLDIWATPRSAIL</sequence>
<dbReference type="GO" id="GO:0016746">
    <property type="term" value="F:acyltransferase activity"/>
    <property type="evidence" value="ECO:0007669"/>
    <property type="project" value="UniProtKB-KW"/>
</dbReference>
<organism evidence="2 3">
    <name type="scientific">Parvularcula lutaonensis</name>
    <dbReference type="NCBI Taxonomy" id="491923"/>
    <lineage>
        <taxon>Bacteria</taxon>
        <taxon>Pseudomonadati</taxon>
        <taxon>Pseudomonadota</taxon>
        <taxon>Alphaproteobacteria</taxon>
        <taxon>Parvularculales</taxon>
        <taxon>Parvularculaceae</taxon>
        <taxon>Parvularcula</taxon>
    </lineage>
</organism>
<comment type="caution">
    <text evidence="2">The sequence shown here is derived from an EMBL/GenBank/DDBJ whole genome shotgun (WGS) entry which is preliminary data.</text>
</comment>